<keyword evidence="2" id="KW-1185">Reference proteome</keyword>
<organism evidence="1 2">
    <name type="scientific">Kribbella amoyensis</name>
    <dbReference type="NCBI Taxonomy" id="996641"/>
    <lineage>
        <taxon>Bacteria</taxon>
        <taxon>Bacillati</taxon>
        <taxon>Actinomycetota</taxon>
        <taxon>Actinomycetes</taxon>
        <taxon>Propionibacteriales</taxon>
        <taxon>Kribbellaceae</taxon>
        <taxon>Kribbella</taxon>
    </lineage>
</organism>
<dbReference type="Gene3D" id="1.10.150.240">
    <property type="entry name" value="Putative phosphatase, domain 2"/>
    <property type="match status" value="1"/>
</dbReference>
<protein>
    <submittedName>
        <fullName evidence="1">Phosphoglycolate phosphatase-like HAD superfamily hydrolase</fullName>
    </submittedName>
</protein>
<dbReference type="Proteomes" id="UP000318380">
    <property type="component" value="Unassembled WGS sequence"/>
</dbReference>
<name>A0A561BR96_9ACTN</name>
<proteinExistence type="predicted"/>
<sequence length="237" mass="25428">MHEPEAARRVRPHVARAVALTKHVLLEFDGVMFDVETALGPWGRENAIGDFLRSRPYFPRPIMLGAYGPEHMLGFIAEHKPEYAAEAEQALEHRELDAALTSRPADGLRQLLAACAATGRTVAVISDLAEDVVTTVVRSNELSLHVNAISARQGFDLAGFRSGHAAHRAAELLGVPIEACLFVGGRSARISSAREAGAVGLGCECGREPRKHLASPEIPVVPNLATLTKALLSTPRP</sequence>
<dbReference type="OrthoDB" id="3372785at2"/>
<dbReference type="EMBL" id="VIVK01000001">
    <property type="protein sequence ID" value="TWD81283.1"/>
    <property type="molecule type" value="Genomic_DNA"/>
</dbReference>
<dbReference type="RefSeq" id="WP_145806000.1">
    <property type="nucleotide sequence ID" value="NZ_VIVK01000001.1"/>
</dbReference>
<evidence type="ECO:0000313" key="1">
    <source>
        <dbReference type="EMBL" id="TWD81283.1"/>
    </source>
</evidence>
<evidence type="ECO:0000313" key="2">
    <source>
        <dbReference type="Proteomes" id="UP000318380"/>
    </source>
</evidence>
<dbReference type="Gene3D" id="3.40.50.1000">
    <property type="entry name" value="HAD superfamily/HAD-like"/>
    <property type="match status" value="1"/>
</dbReference>
<dbReference type="GO" id="GO:0016787">
    <property type="term" value="F:hydrolase activity"/>
    <property type="evidence" value="ECO:0007669"/>
    <property type="project" value="UniProtKB-KW"/>
</dbReference>
<keyword evidence="1" id="KW-0378">Hydrolase</keyword>
<accession>A0A561BR96</accession>
<dbReference type="InterPro" id="IPR023214">
    <property type="entry name" value="HAD_sf"/>
</dbReference>
<gene>
    <name evidence="1" type="ORF">FB561_2394</name>
</gene>
<dbReference type="SUPFAM" id="SSF56784">
    <property type="entry name" value="HAD-like"/>
    <property type="match status" value="1"/>
</dbReference>
<dbReference type="InterPro" id="IPR036412">
    <property type="entry name" value="HAD-like_sf"/>
</dbReference>
<dbReference type="AlphaFoldDB" id="A0A561BR96"/>
<comment type="caution">
    <text evidence="1">The sequence shown here is derived from an EMBL/GenBank/DDBJ whole genome shotgun (WGS) entry which is preliminary data.</text>
</comment>
<dbReference type="InterPro" id="IPR023198">
    <property type="entry name" value="PGP-like_dom2"/>
</dbReference>
<reference evidence="1 2" key="1">
    <citation type="submission" date="2019-06" db="EMBL/GenBank/DDBJ databases">
        <title>Sequencing the genomes of 1000 actinobacteria strains.</title>
        <authorList>
            <person name="Klenk H.-P."/>
        </authorList>
    </citation>
    <scope>NUCLEOTIDE SEQUENCE [LARGE SCALE GENOMIC DNA]</scope>
    <source>
        <strain evidence="1 2">DSM 24683</strain>
    </source>
</reference>